<gene>
    <name evidence="2" type="ORF">NCTC8129_00920</name>
</gene>
<dbReference type="Proteomes" id="UP000254070">
    <property type="component" value="Unassembled WGS sequence"/>
</dbReference>
<dbReference type="InterPro" id="IPR000477">
    <property type="entry name" value="RT_dom"/>
</dbReference>
<proteinExistence type="predicted"/>
<organism evidence="2 3">
    <name type="scientific">Enterococcus durans</name>
    <dbReference type="NCBI Taxonomy" id="53345"/>
    <lineage>
        <taxon>Bacteria</taxon>
        <taxon>Bacillati</taxon>
        <taxon>Bacillota</taxon>
        <taxon>Bacilli</taxon>
        <taxon>Lactobacillales</taxon>
        <taxon>Enterococcaceae</taxon>
        <taxon>Enterococcus</taxon>
    </lineage>
</organism>
<dbReference type="AlphaFoldDB" id="A0A377KHS4"/>
<evidence type="ECO:0000313" key="3">
    <source>
        <dbReference type="Proteomes" id="UP000254070"/>
    </source>
</evidence>
<dbReference type="CDD" id="cd01646">
    <property type="entry name" value="RT_Bac_retron_I"/>
    <property type="match status" value="1"/>
</dbReference>
<keyword evidence="2" id="KW-0548">Nucleotidyltransferase</keyword>
<protein>
    <submittedName>
        <fullName evidence="2">Reverse transcriptase (RNA-dependent DNA polymerase)</fullName>
    </submittedName>
</protein>
<keyword evidence="2" id="KW-0695">RNA-directed DNA polymerase</keyword>
<dbReference type="PROSITE" id="PS50878">
    <property type="entry name" value="RT_POL"/>
    <property type="match status" value="1"/>
</dbReference>
<dbReference type="EMBL" id="UGIF01000002">
    <property type="protein sequence ID" value="STP28750.1"/>
    <property type="molecule type" value="Genomic_DNA"/>
</dbReference>
<dbReference type="GO" id="GO:0003964">
    <property type="term" value="F:RNA-directed DNA polymerase activity"/>
    <property type="evidence" value="ECO:0007669"/>
    <property type="project" value="UniProtKB-KW"/>
</dbReference>
<feature type="domain" description="Reverse transcriptase" evidence="1">
    <location>
        <begin position="1"/>
        <end position="222"/>
    </location>
</feature>
<evidence type="ECO:0000313" key="2">
    <source>
        <dbReference type="EMBL" id="STP28750.1"/>
    </source>
</evidence>
<accession>A0A377KHS4</accession>
<sequence length="415" mass="48199">MVNVITQQNNWRHIKNKFEEFQADKRIECISLPVESISSKSDTAETILNWWENLEQAQIGYALEYEYCIHSDITDCYSSMYTHTIPWALHSKEWAKTHRKNSQGIGNLIDSKIQYLQNGQTNGIPQGNVLMDFIAEIVLGYADKMLLNKIEEAGIEEFKILRYRDDYRIFSVRKDQAEVIIRLLSEVLSDLNLKLNSNKTFLSDNIILDAIKSDKIYWDLKHASFIEKNNNKWKFKLSLSLQKHLLQVKLLGDKYPNCGSLSKALSEVYTHKVSTLNKRPDDIYQLISILVNIMQKNPRTLEACIVILGKLFEFIAVEEINLYLDKILRKFVNTPNTDIVEIWLQRLSLIHSREKPYSAKLCKKVSDPKGFTLWNSDWLNDGFDESEIINEACISNLSLTTPAKELELFISQYEE</sequence>
<evidence type="ECO:0000259" key="1">
    <source>
        <dbReference type="PROSITE" id="PS50878"/>
    </source>
</evidence>
<keyword evidence="2" id="KW-0808">Transferase</keyword>
<reference evidence="2 3" key="1">
    <citation type="submission" date="2018-06" db="EMBL/GenBank/DDBJ databases">
        <authorList>
            <consortium name="Pathogen Informatics"/>
            <person name="Doyle S."/>
        </authorList>
    </citation>
    <scope>NUCLEOTIDE SEQUENCE [LARGE SCALE GENOMIC DNA]</scope>
    <source>
        <strain evidence="2 3">NCTC8129</strain>
    </source>
</reference>
<dbReference type="Pfam" id="PF00078">
    <property type="entry name" value="RVT_1"/>
    <property type="match status" value="1"/>
</dbReference>
<name>A0A377KHS4_9ENTE</name>